<dbReference type="Proteomes" id="UP000019384">
    <property type="component" value="Unassembled WGS sequence"/>
</dbReference>
<dbReference type="EMBL" id="HG793127">
    <property type="protein sequence ID" value="CDK26417.1"/>
    <property type="molecule type" value="Genomic_DNA"/>
</dbReference>
<reference evidence="1" key="1">
    <citation type="submission" date="2013-12" db="EMBL/GenBank/DDBJ databases">
        <authorList>
            <person name="Genoscope - CEA"/>
        </authorList>
    </citation>
    <scope>NUCLEOTIDE SEQUENCE</scope>
    <source>
        <strain evidence="1">CBS 1993</strain>
    </source>
</reference>
<dbReference type="HOGENOM" id="CLU_3413134_0_0_1"/>
<dbReference type="AlphaFoldDB" id="W6MN16"/>
<evidence type="ECO:0000313" key="1">
    <source>
        <dbReference type="EMBL" id="CDK26417.1"/>
    </source>
</evidence>
<keyword evidence="2" id="KW-1185">Reference proteome</keyword>
<proteinExistence type="predicted"/>
<sequence length="28" mass="2978">MPIIGPLLSHPFVAPVLDRLAGVRVLPV</sequence>
<accession>W6MN16</accession>
<gene>
    <name evidence="1" type="ORF">KUCA_T00002389001</name>
</gene>
<protein>
    <submittedName>
        <fullName evidence="1">Uncharacterized protein</fullName>
    </submittedName>
</protein>
<reference evidence="1" key="2">
    <citation type="submission" date="2014-02" db="EMBL/GenBank/DDBJ databases">
        <title>Complete DNA sequence of /Kuraishia capsulata/ illustrates novel genomic features among budding yeasts (/Saccharomycotina/).</title>
        <authorList>
            <person name="Morales L."/>
            <person name="Noel B."/>
            <person name="Porcel B."/>
            <person name="Marcet-Houben M."/>
            <person name="Hullo M-F."/>
            <person name="Sacerdot C."/>
            <person name="Tekaia F."/>
            <person name="Leh-Louis V."/>
            <person name="Despons L."/>
            <person name="Khanna V."/>
            <person name="Aury J-M."/>
            <person name="Barbe V."/>
            <person name="Couloux A."/>
            <person name="Labadie K."/>
            <person name="Pelletier E."/>
            <person name="Souciet J-L."/>
            <person name="Boekhout T."/>
            <person name="Gabaldon T."/>
            <person name="Wincker P."/>
            <person name="Dujon B."/>
        </authorList>
    </citation>
    <scope>NUCLEOTIDE SEQUENCE</scope>
    <source>
        <strain evidence="1">CBS 1993</strain>
    </source>
</reference>
<evidence type="ECO:0000313" key="2">
    <source>
        <dbReference type="Proteomes" id="UP000019384"/>
    </source>
</evidence>
<name>W6MN16_9ASCO</name>
<organism evidence="1 2">
    <name type="scientific">Kuraishia capsulata CBS 1993</name>
    <dbReference type="NCBI Taxonomy" id="1382522"/>
    <lineage>
        <taxon>Eukaryota</taxon>
        <taxon>Fungi</taxon>
        <taxon>Dikarya</taxon>
        <taxon>Ascomycota</taxon>
        <taxon>Saccharomycotina</taxon>
        <taxon>Pichiomycetes</taxon>
        <taxon>Pichiales</taxon>
        <taxon>Pichiaceae</taxon>
        <taxon>Kuraishia</taxon>
    </lineage>
</organism>